<keyword evidence="3" id="KW-1185">Reference proteome</keyword>
<reference evidence="2 3" key="1">
    <citation type="submission" date="2018-08" db="EMBL/GenBank/DDBJ databases">
        <authorList>
            <person name="Lee Y."/>
            <person name="Kakembo D."/>
        </authorList>
    </citation>
    <scope>NUCLEOTIDE SEQUENCE [LARGE SCALE GENOMIC DNA]</scope>
    <source>
        <strain evidence="2 3">JBCS1880</strain>
    </source>
</reference>
<sequence length="1302" mass="142979">MSSLDLSAALLAQLPEGLPDIHGLPSLDTAARALFEARLPGVLDLDLYLLQLGPADESGQRAVLAARSLFELLQQARQGQPAAPGDFEPADAALSLRADAVQLPEALPGLTLKQLREALQQIDVQRVAARWAADALTYWDVPQRVSENSRRLALQIQVRQSLRETVELFAAAGWIAPEAMTLVEDIVAHPRLVDRSTRRGVYALVARTWGDGQEVLLPGVMAVCTEPAGYQPALGRVTERQTLTGTTVLYCTGYFGFVRAHAHLQEALHGVAMALAGQGPWLQALLRRLGAVDQARILGERARLGGGFELFARPIDDNPFEALAEQQIAAWRSNAMANGRSLWNPQLGLDASPPRALHDLQAFVAHRQALRAQLPMGLRELTATRQAQLDALILSLLEQQAQAERFWLALPSFETFAGQRIADALAARGLAIDPAQVKVMITITQFSAETIGSELAPGVEPERGHVQPSVVECTLVEYLAMRMHARADASWQVQFEGLTLVQAARLNASYLETLGQQLDLPGRYAQLLTDAMRPTTQAGFEASRTAALSQFETRLRLDALLANACGVLDDSGHRQVLEVLAPSESPRSGARVEGLAIGGNSLRDVLVFSIRGESSILCYFPDHPSGQPFRRCQSRSALVAILRQELAGIGMPSAWQATLRYWLSRFGKHQQAAVHPLLRLIAEGKGGAQIATVVIDKPLAQQVFDYRLAFLAAEADSLALSEAELALERGLEIAVAIFRLLSVVFPARVMTVLDLAELGYYLFNGYAAYAQGQRQEAGEYVIQALTSITGLANARFPTLIPAARAQAPVRLQSVGARLSLTPVPSSAPMAGLVRIETGVREGLFAADGKLHVRLDGRYYRVYEVHDSLEGISRFYLGDGQGPLARSLFSNPDTRVERIAGSPRWHVMPKLQLRAGMPMVPVGRAPALLYLRGINSSQVPDGVEHRLHDGQRSQLVYFDLDTCRWYSADNRLFYEYDALAARHRSVTRPTRLPSELERQQARYELECVDRPVLPMLKSAALGEAVPKAIHQIWIGSAAALIAAHDATLKSNVALARQSGYSLQVHFLGEGGRLRTLTQLTRLRLRYPGATFVSLAGEAFYTSFKASAQGRVFDAFLQPQWRNHAAASDVLRYRLLFELGGVYLDMDDRLLKPLETISLRPGQLAVGAVVENYLLMLKGPNNSHFASLAGNPLLDAMQAEIVRRFDQARLPEQRPLHDQPGFTAYMREISAISGPRLFNDMRHLADVEIAAVDAAKGYVFDLIGQGVFAEREVMQWIETAEVLHPTLERFIDVGNAHSWRTTRR</sequence>
<dbReference type="Pfam" id="PF04488">
    <property type="entry name" value="Gly_transf_sug"/>
    <property type="match status" value="1"/>
</dbReference>
<dbReference type="SUPFAM" id="SSF53448">
    <property type="entry name" value="Nucleotide-diphospho-sugar transferases"/>
    <property type="match status" value="1"/>
</dbReference>
<dbReference type="Gene3D" id="3.90.550.20">
    <property type="match status" value="1"/>
</dbReference>
<name>A0AAI8PAU5_9PSED</name>
<feature type="domain" description="Dermonecrotic toxin N-terminal" evidence="1">
    <location>
        <begin position="409"/>
        <end position="647"/>
    </location>
</feature>
<accession>A0AAI8PAU5</accession>
<protein>
    <recommendedName>
        <fullName evidence="1">Dermonecrotic toxin N-terminal domain-containing protein</fullName>
    </recommendedName>
</protein>
<evidence type="ECO:0000259" key="1">
    <source>
        <dbReference type="Pfam" id="PF20178"/>
    </source>
</evidence>
<dbReference type="RefSeq" id="WP_116887840.1">
    <property type="nucleotide sequence ID" value="NZ_CP031641.1"/>
</dbReference>
<dbReference type="EMBL" id="CP031641">
    <property type="protein sequence ID" value="AXO87721.1"/>
    <property type="molecule type" value="Genomic_DNA"/>
</dbReference>
<dbReference type="Pfam" id="PF20178">
    <property type="entry name" value="ToxA_N"/>
    <property type="match status" value="1"/>
</dbReference>
<organism evidence="2 3">
    <name type="scientific">Pseudomonas parafulva</name>
    <dbReference type="NCBI Taxonomy" id="157782"/>
    <lineage>
        <taxon>Bacteria</taxon>
        <taxon>Pseudomonadati</taxon>
        <taxon>Pseudomonadota</taxon>
        <taxon>Gammaproteobacteria</taxon>
        <taxon>Pseudomonadales</taxon>
        <taxon>Pseudomonadaceae</taxon>
        <taxon>Pseudomonas</taxon>
    </lineage>
</organism>
<dbReference type="InterPro" id="IPR046673">
    <property type="entry name" value="ToxA_N"/>
</dbReference>
<proteinExistence type="predicted"/>
<gene>
    <name evidence="2" type="ORF">DZC75_06735</name>
</gene>
<dbReference type="InterPro" id="IPR029044">
    <property type="entry name" value="Nucleotide-diphossugar_trans"/>
</dbReference>
<dbReference type="InterPro" id="IPR007577">
    <property type="entry name" value="GlycoTrfase_DXD_sugar-bd_CS"/>
</dbReference>
<dbReference type="Proteomes" id="UP000258127">
    <property type="component" value="Chromosome"/>
</dbReference>
<evidence type="ECO:0000313" key="2">
    <source>
        <dbReference type="EMBL" id="AXO87721.1"/>
    </source>
</evidence>
<evidence type="ECO:0000313" key="3">
    <source>
        <dbReference type="Proteomes" id="UP000258127"/>
    </source>
</evidence>